<reference evidence="4 5" key="1">
    <citation type="submission" date="2016-10" db="EMBL/GenBank/DDBJ databases">
        <authorList>
            <person name="de Groot N.N."/>
        </authorList>
    </citation>
    <scope>NUCLEOTIDE SEQUENCE [LARGE SCALE GENOMIC DNA]</scope>
    <source>
        <strain evidence="4 5">DSM 43941</strain>
    </source>
</reference>
<name>A0A1H2CYX8_9ACTN</name>
<feature type="domain" description="N-acetyltransferase" evidence="3">
    <location>
        <begin position="163"/>
        <end position="304"/>
    </location>
</feature>
<dbReference type="Gene3D" id="3.40.630.30">
    <property type="match status" value="1"/>
</dbReference>
<dbReference type="InterPro" id="IPR050832">
    <property type="entry name" value="Bact_Acetyltransf"/>
</dbReference>
<dbReference type="AlphaFoldDB" id="A0A1H2CYX8"/>
<dbReference type="PROSITE" id="PS51186">
    <property type="entry name" value="GNAT"/>
    <property type="match status" value="2"/>
</dbReference>
<feature type="domain" description="N-acetyltransferase" evidence="3">
    <location>
        <begin position="7"/>
        <end position="152"/>
    </location>
</feature>
<dbReference type="STRING" id="113562.SAMN04489716_7363"/>
<protein>
    <submittedName>
        <fullName evidence="4">N-acetylglutamate synthase, GNAT family</fullName>
    </submittedName>
</protein>
<evidence type="ECO:0000313" key="4">
    <source>
        <dbReference type="EMBL" id="SDT75631.1"/>
    </source>
</evidence>
<dbReference type="GO" id="GO:0016747">
    <property type="term" value="F:acyltransferase activity, transferring groups other than amino-acyl groups"/>
    <property type="evidence" value="ECO:0007669"/>
    <property type="project" value="InterPro"/>
</dbReference>
<dbReference type="InterPro" id="IPR000182">
    <property type="entry name" value="GNAT_dom"/>
</dbReference>
<keyword evidence="5" id="KW-1185">Reference proteome</keyword>
<keyword evidence="2" id="KW-0012">Acyltransferase</keyword>
<evidence type="ECO:0000256" key="2">
    <source>
        <dbReference type="ARBA" id="ARBA00023315"/>
    </source>
</evidence>
<dbReference type="Pfam" id="PF00583">
    <property type="entry name" value="Acetyltransf_1"/>
    <property type="match status" value="1"/>
</dbReference>
<keyword evidence="1" id="KW-0808">Transferase</keyword>
<accession>A0A1H2CYX8</accession>
<dbReference type="PANTHER" id="PTHR43877">
    <property type="entry name" value="AMINOALKYLPHOSPHONATE N-ACETYLTRANSFERASE-RELATED-RELATED"/>
    <property type="match status" value="1"/>
</dbReference>
<evidence type="ECO:0000313" key="5">
    <source>
        <dbReference type="Proteomes" id="UP000198688"/>
    </source>
</evidence>
<dbReference type="CDD" id="cd04301">
    <property type="entry name" value="NAT_SF"/>
    <property type="match status" value="1"/>
</dbReference>
<dbReference type="Proteomes" id="UP000198688">
    <property type="component" value="Chromosome I"/>
</dbReference>
<dbReference type="InterPro" id="IPR016181">
    <property type="entry name" value="Acyl_CoA_acyltransferase"/>
</dbReference>
<dbReference type="SUPFAM" id="SSF55729">
    <property type="entry name" value="Acyl-CoA N-acyltransferases (Nat)"/>
    <property type="match status" value="2"/>
</dbReference>
<gene>
    <name evidence="4" type="ORF">SAMN04489716_7363</name>
</gene>
<organism evidence="4 5">
    <name type="scientific">Actinoplanes derwentensis</name>
    <dbReference type="NCBI Taxonomy" id="113562"/>
    <lineage>
        <taxon>Bacteria</taxon>
        <taxon>Bacillati</taxon>
        <taxon>Actinomycetota</taxon>
        <taxon>Actinomycetes</taxon>
        <taxon>Micromonosporales</taxon>
        <taxon>Micromonosporaceae</taxon>
        <taxon>Actinoplanes</taxon>
    </lineage>
</organism>
<dbReference type="OrthoDB" id="4119890at2"/>
<sequence length="304" mass="32767">MTVVTTFRIRPARPDDAEAVVALRALVYPYLVRSEESTRRQIAVPSPGEDRAGLVAETAGEVVGWVAALRDPRSEDREFGRISQCHVNPAYRGRGIGTALLAEAAAHLRTIGVRRAGSLITPDAIGFAERRGFQASSRVMRFSARELRNPPCVPPRQDGIELCSVRDVAEAALYRAELEATGDVPEEVPSGPSSYDTWRHEIWDEPGLDRDSSTVALAGAQVVAFTLLMRDGERVWSDMTATVGDHRGRGLALMVKVAALRRAAAGGVTVAYASNAGENAPMLAVNTRLGYQPIATKAFCSTVL</sequence>
<evidence type="ECO:0000259" key="3">
    <source>
        <dbReference type="PROSITE" id="PS51186"/>
    </source>
</evidence>
<evidence type="ECO:0000256" key="1">
    <source>
        <dbReference type="ARBA" id="ARBA00022679"/>
    </source>
</evidence>
<dbReference type="EMBL" id="LT629758">
    <property type="protein sequence ID" value="SDT75631.1"/>
    <property type="molecule type" value="Genomic_DNA"/>
</dbReference>
<proteinExistence type="predicted"/>
<dbReference type="RefSeq" id="WP_092551833.1">
    <property type="nucleotide sequence ID" value="NZ_BOMJ01000007.1"/>
</dbReference>